<dbReference type="EMBL" id="ML994314">
    <property type="protein sequence ID" value="KAF2196843.1"/>
    <property type="molecule type" value="Genomic_DNA"/>
</dbReference>
<name>A0A9P4JHZ1_9PLEO</name>
<dbReference type="Proteomes" id="UP000799536">
    <property type="component" value="Unassembled WGS sequence"/>
</dbReference>
<accession>A0A9P4JHZ1</accession>
<keyword evidence="2" id="KW-1185">Reference proteome</keyword>
<gene>
    <name evidence="1" type="ORF">GQ43DRAFT_444751</name>
</gene>
<organism evidence="1 2">
    <name type="scientific">Delitschia confertaspora ATCC 74209</name>
    <dbReference type="NCBI Taxonomy" id="1513339"/>
    <lineage>
        <taxon>Eukaryota</taxon>
        <taxon>Fungi</taxon>
        <taxon>Dikarya</taxon>
        <taxon>Ascomycota</taxon>
        <taxon>Pezizomycotina</taxon>
        <taxon>Dothideomycetes</taxon>
        <taxon>Pleosporomycetidae</taxon>
        <taxon>Pleosporales</taxon>
        <taxon>Delitschiaceae</taxon>
        <taxon>Delitschia</taxon>
    </lineage>
</organism>
<sequence>MILYFSGLTLVAGVAVVATGCIAAQFIHGSGIIFAAAIYHAGNGRIQDTTKHPKQVKIDTTLNFITIRQCKNSLCKKTSNQPIKSVQ</sequence>
<evidence type="ECO:0000313" key="2">
    <source>
        <dbReference type="Proteomes" id="UP000799536"/>
    </source>
</evidence>
<protein>
    <submittedName>
        <fullName evidence="1">Uncharacterized protein</fullName>
    </submittedName>
</protein>
<reference evidence="1" key="1">
    <citation type="journal article" date="2020" name="Stud. Mycol.">
        <title>101 Dothideomycetes genomes: a test case for predicting lifestyles and emergence of pathogens.</title>
        <authorList>
            <person name="Haridas S."/>
            <person name="Albert R."/>
            <person name="Binder M."/>
            <person name="Bloem J."/>
            <person name="Labutti K."/>
            <person name="Salamov A."/>
            <person name="Andreopoulos B."/>
            <person name="Baker S."/>
            <person name="Barry K."/>
            <person name="Bills G."/>
            <person name="Bluhm B."/>
            <person name="Cannon C."/>
            <person name="Castanera R."/>
            <person name="Culley D."/>
            <person name="Daum C."/>
            <person name="Ezra D."/>
            <person name="Gonzalez J."/>
            <person name="Henrissat B."/>
            <person name="Kuo A."/>
            <person name="Liang C."/>
            <person name="Lipzen A."/>
            <person name="Lutzoni F."/>
            <person name="Magnuson J."/>
            <person name="Mondo S."/>
            <person name="Nolan M."/>
            <person name="Ohm R."/>
            <person name="Pangilinan J."/>
            <person name="Park H.-J."/>
            <person name="Ramirez L."/>
            <person name="Alfaro M."/>
            <person name="Sun H."/>
            <person name="Tritt A."/>
            <person name="Yoshinaga Y."/>
            <person name="Zwiers L.-H."/>
            <person name="Turgeon B."/>
            <person name="Goodwin S."/>
            <person name="Spatafora J."/>
            <person name="Crous P."/>
            <person name="Grigoriev I."/>
        </authorList>
    </citation>
    <scope>NUCLEOTIDE SEQUENCE</scope>
    <source>
        <strain evidence="1">ATCC 74209</strain>
    </source>
</reference>
<comment type="caution">
    <text evidence="1">The sequence shown here is derived from an EMBL/GenBank/DDBJ whole genome shotgun (WGS) entry which is preliminary data.</text>
</comment>
<dbReference type="AlphaFoldDB" id="A0A9P4JHZ1"/>
<proteinExistence type="predicted"/>
<evidence type="ECO:0000313" key="1">
    <source>
        <dbReference type="EMBL" id="KAF2196843.1"/>
    </source>
</evidence>